<feature type="transmembrane region" description="Helical" evidence="1">
    <location>
        <begin position="131"/>
        <end position="151"/>
    </location>
</feature>
<gene>
    <name evidence="3" type="primary">valS</name>
    <name evidence="3" type="ORF">KAOT1_22246</name>
</gene>
<protein>
    <submittedName>
        <fullName evidence="3">Valyl-tRNA synthetase</fullName>
        <ecNumber evidence="3">6.1.1.9</ecNumber>
    </submittedName>
</protein>
<reference evidence="3 4" key="1">
    <citation type="journal article" date="2011" name="J. Bacteriol.">
        <title>Genome sequence of the algicidal bacterium Kordia algicida OT-1.</title>
        <authorList>
            <person name="Lee H.S."/>
            <person name="Kang S.G."/>
            <person name="Kwon K.K."/>
            <person name="Lee J.H."/>
            <person name="Kim S.J."/>
        </authorList>
    </citation>
    <scope>NUCLEOTIDE SEQUENCE [LARGE SCALE GENOMIC DNA]</scope>
    <source>
        <strain evidence="3 4">OT-1</strain>
    </source>
</reference>
<dbReference type="EMBL" id="ABIB01000007">
    <property type="protein sequence ID" value="EDP95619.1"/>
    <property type="molecule type" value="Genomic_DNA"/>
</dbReference>
<dbReference type="PANTHER" id="PTHR39430">
    <property type="entry name" value="MEMBRANE-ASSOCIATED PROTEASE-RELATED"/>
    <property type="match status" value="1"/>
</dbReference>
<dbReference type="InterPro" id="IPR003675">
    <property type="entry name" value="Rce1/LyrA-like_dom"/>
</dbReference>
<feature type="domain" description="CAAX prenyl protease 2/Lysostaphin resistance protein A-like" evidence="2">
    <location>
        <begin position="130"/>
        <end position="221"/>
    </location>
</feature>
<dbReference type="STRING" id="391587.KAOT1_22246"/>
<dbReference type="Pfam" id="PF02517">
    <property type="entry name" value="Rce1-like"/>
    <property type="match status" value="1"/>
</dbReference>
<feature type="transmembrane region" description="Helical" evidence="1">
    <location>
        <begin position="94"/>
        <end position="111"/>
    </location>
</feature>
<dbReference type="GO" id="GO:0004832">
    <property type="term" value="F:valine-tRNA ligase activity"/>
    <property type="evidence" value="ECO:0007669"/>
    <property type="project" value="UniProtKB-EC"/>
</dbReference>
<organism evidence="3 4">
    <name type="scientific">Kordia algicida OT-1</name>
    <dbReference type="NCBI Taxonomy" id="391587"/>
    <lineage>
        <taxon>Bacteria</taxon>
        <taxon>Pseudomonadati</taxon>
        <taxon>Bacteroidota</taxon>
        <taxon>Flavobacteriia</taxon>
        <taxon>Flavobacteriales</taxon>
        <taxon>Flavobacteriaceae</taxon>
        <taxon>Kordia</taxon>
    </lineage>
</organism>
<feature type="transmembrane region" description="Helical" evidence="1">
    <location>
        <begin position="185"/>
        <end position="204"/>
    </location>
</feature>
<evidence type="ECO:0000313" key="4">
    <source>
        <dbReference type="Proteomes" id="UP000002945"/>
    </source>
</evidence>
<keyword evidence="1" id="KW-1133">Transmembrane helix</keyword>
<dbReference type="GO" id="GO:0080120">
    <property type="term" value="P:CAAX-box protein maturation"/>
    <property type="evidence" value="ECO:0007669"/>
    <property type="project" value="UniProtKB-ARBA"/>
</dbReference>
<dbReference type="RefSeq" id="WP_007096973.1">
    <property type="nucleotide sequence ID" value="NZ_CP142125.1"/>
</dbReference>
<dbReference type="HOGENOM" id="CLU_051806_4_2_10"/>
<feature type="transmembrane region" description="Helical" evidence="1">
    <location>
        <begin position="259"/>
        <end position="277"/>
    </location>
</feature>
<comment type="caution">
    <text evidence="3">The sequence shown here is derived from an EMBL/GenBank/DDBJ whole genome shotgun (WGS) entry which is preliminary data.</text>
</comment>
<dbReference type="AlphaFoldDB" id="A9E1E7"/>
<dbReference type="GO" id="GO:0004175">
    <property type="term" value="F:endopeptidase activity"/>
    <property type="evidence" value="ECO:0007669"/>
    <property type="project" value="UniProtKB-ARBA"/>
</dbReference>
<keyword evidence="3" id="KW-0030">Aminoacyl-tRNA synthetase</keyword>
<evidence type="ECO:0000259" key="2">
    <source>
        <dbReference type="Pfam" id="PF02517"/>
    </source>
</evidence>
<dbReference type="eggNOG" id="COG1266">
    <property type="taxonomic scope" value="Bacteria"/>
</dbReference>
<keyword evidence="1" id="KW-0472">Membrane</keyword>
<dbReference type="Proteomes" id="UP000002945">
    <property type="component" value="Unassembled WGS sequence"/>
</dbReference>
<sequence>MKASKTIFLPTWLKLCLFIITWFFFLIVFEISSAFIIPDTLEFSLKPDTIPFRIIRHSFQLSATILSIWLFTRFIDKIPFKSLGFYLKNRWKDILFGIILGFIVMAFAYVLLENLHEITYTSLNVKIEDIIYSIIFFTLVSLLEEILCRGYILNRLLETNNKYIALTISSVIFTALHSFNPNMAVVPVLNLFLAGILLGITYIYTKNLWFPIALHFSWNFFQGPIFGFEVSGQEFYSVIQQTRTEDNLLNGGSFGFEGSLLATFILLFVIFLLWRYYENKSKHAFNGVKI</sequence>
<feature type="transmembrane region" description="Helical" evidence="1">
    <location>
        <begin position="57"/>
        <end position="74"/>
    </location>
</feature>
<name>A9E1E7_9FLAO</name>
<keyword evidence="3" id="KW-0436">Ligase</keyword>
<evidence type="ECO:0000256" key="1">
    <source>
        <dbReference type="SAM" id="Phobius"/>
    </source>
</evidence>
<dbReference type="EC" id="6.1.1.9" evidence="3"/>
<feature type="transmembrane region" description="Helical" evidence="1">
    <location>
        <begin position="12"/>
        <end position="37"/>
    </location>
</feature>
<evidence type="ECO:0000313" key="3">
    <source>
        <dbReference type="EMBL" id="EDP95619.1"/>
    </source>
</evidence>
<keyword evidence="1" id="KW-0812">Transmembrane</keyword>
<keyword evidence="4" id="KW-1185">Reference proteome</keyword>
<accession>A9E1E7</accession>
<dbReference type="PANTHER" id="PTHR39430:SF1">
    <property type="entry name" value="PROTEASE"/>
    <property type="match status" value="1"/>
</dbReference>
<proteinExistence type="predicted"/>
<dbReference type="OrthoDB" id="324900at2"/>